<dbReference type="EMBL" id="VUKA01000027">
    <property type="protein sequence ID" value="KAA2211441.1"/>
    <property type="molecule type" value="Genomic_DNA"/>
</dbReference>
<dbReference type="InterPro" id="IPR052189">
    <property type="entry name" value="L-asp_N-monooxygenase_NS-form"/>
</dbReference>
<dbReference type="AlphaFoldDB" id="A0A5B2TA45"/>
<dbReference type="Pfam" id="PF13454">
    <property type="entry name" value="NAD_binding_9"/>
    <property type="match status" value="1"/>
</dbReference>
<feature type="domain" description="FAD-dependent urate hydroxylase HpyO/Asp monooxygenase CreE-like FAD/NAD(P)-binding" evidence="1">
    <location>
        <begin position="18"/>
        <end position="161"/>
    </location>
</feature>
<name>A0A5B2TA45_9PROT</name>
<comment type="caution">
    <text evidence="2">The sequence shown here is derived from an EMBL/GenBank/DDBJ whole genome shotgun (WGS) entry which is preliminary data.</text>
</comment>
<evidence type="ECO:0000313" key="2">
    <source>
        <dbReference type="EMBL" id="KAA2211441.1"/>
    </source>
</evidence>
<protein>
    <recommendedName>
        <fullName evidence="1">FAD-dependent urate hydroxylase HpyO/Asp monooxygenase CreE-like FAD/NAD(P)-binding domain-containing protein</fullName>
    </recommendedName>
</protein>
<dbReference type="PANTHER" id="PTHR40254:SF1">
    <property type="entry name" value="BLR0577 PROTEIN"/>
    <property type="match status" value="1"/>
</dbReference>
<dbReference type="InterPro" id="IPR038732">
    <property type="entry name" value="HpyO/CreE_NAD-binding"/>
</dbReference>
<dbReference type="Proteomes" id="UP000322110">
    <property type="component" value="Unassembled WGS sequence"/>
</dbReference>
<dbReference type="InterPro" id="IPR036188">
    <property type="entry name" value="FAD/NAD-bd_sf"/>
</dbReference>
<gene>
    <name evidence="2" type="ORF">F0Q34_20130</name>
</gene>
<evidence type="ECO:0000313" key="3">
    <source>
        <dbReference type="Proteomes" id="UP000322110"/>
    </source>
</evidence>
<accession>A0A5B2TA45</accession>
<keyword evidence="3" id="KW-1185">Reference proteome</keyword>
<organism evidence="2 3">
    <name type="scientific">Teichococcus oryzae</name>
    <dbReference type="NCBI Taxonomy" id="1608942"/>
    <lineage>
        <taxon>Bacteria</taxon>
        <taxon>Pseudomonadati</taxon>
        <taxon>Pseudomonadota</taxon>
        <taxon>Alphaproteobacteria</taxon>
        <taxon>Acetobacterales</taxon>
        <taxon>Roseomonadaceae</taxon>
        <taxon>Roseomonas</taxon>
    </lineage>
</organism>
<dbReference type="Gene3D" id="3.50.50.60">
    <property type="entry name" value="FAD/NAD(P)-binding domain"/>
    <property type="match status" value="1"/>
</dbReference>
<evidence type="ECO:0000259" key="1">
    <source>
        <dbReference type="Pfam" id="PF13454"/>
    </source>
</evidence>
<reference evidence="2 3" key="1">
    <citation type="journal article" date="2015" name="Int. J. Syst. Evol. Microbiol.">
        <title>Roseomonas oryzae sp. nov., isolated from paddy rhizosphere soil.</title>
        <authorList>
            <person name="Ramaprasad E.V."/>
            <person name="Sasikala Ch."/>
            <person name="Ramana Ch.V."/>
        </authorList>
    </citation>
    <scope>NUCLEOTIDE SEQUENCE [LARGE SCALE GENOMIC DNA]</scope>
    <source>
        <strain evidence="2 3">KCTC 42542</strain>
    </source>
</reference>
<dbReference type="SUPFAM" id="SSF51905">
    <property type="entry name" value="FAD/NAD(P)-binding domain"/>
    <property type="match status" value="1"/>
</dbReference>
<dbReference type="PANTHER" id="PTHR40254">
    <property type="entry name" value="BLR0577 PROTEIN"/>
    <property type="match status" value="1"/>
</dbReference>
<proteinExistence type="predicted"/>
<sequence>MRPAVSTAEQMAPVPDLAIIGGGFAGTSLALQARLARPDWRVLLFEPAEPGPGLAYSTLEPGHLLNVPAAGMSLFPDRPAHFAEWLAARPDAPRAAPGEPVFAPRRLYGRYLSEQFRAAEGPMLRHVALPVSRLERTGGGFVLRAGEETWRAGRVALAVGGFAAPGGAPPPMFSNPWDPAALRGIDPDAPVLLLGLGLTAVDMLVSLREGGHRGPVLGLSRHGWLPLPHLPRAAPPVAVELPQGCGPLEALRRIRQAQREAAGQGQPWQAVMDGVRPQVQRLWQDWDLAARRRFLRHGRSAWNLHRHRVAPSIGAFLAKQRATGGLEVVAGRLLSWRTAASGAEVVIGRRGGGELRREVGRIIQCIGPDGASAWRQGAPVAGLMERGVVEVEPLGLGLRVAPSGQIADAAGSVVPGLAAIGPLTRGMLWEITAVPEIRAQAAAALAGPLAEPIDPDEEW</sequence>